<keyword evidence="3" id="KW-0805">Transcription regulation</keyword>
<evidence type="ECO:0000256" key="5">
    <source>
        <dbReference type="ARBA" id="ARBA00023163"/>
    </source>
</evidence>
<accession>L8HJE0</accession>
<name>L8HJE0_ACACF</name>
<keyword evidence="9" id="KW-1185">Reference proteome</keyword>
<evidence type="ECO:0000256" key="4">
    <source>
        <dbReference type="ARBA" id="ARBA00023125"/>
    </source>
</evidence>
<dbReference type="GeneID" id="14925532"/>
<feature type="region of interest" description="Disordered" evidence="7">
    <location>
        <begin position="135"/>
        <end position="356"/>
    </location>
</feature>
<feature type="compositionally biased region" description="Pro residues" evidence="7">
    <location>
        <begin position="46"/>
        <end position="55"/>
    </location>
</feature>
<keyword evidence="6" id="KW-0539">Nucleus</keyword>
<dbReference type="OMA" id="VTCGKTM"/>
<feature type="compositionally biased region" description="Acidic residues" evidence="7">
    <location>
        <begin position="206"/>
        <end position="234"/>
    </location>
</feature>
<comment type="similarity">
    <text evidence="2">Belongs to the TFIIF alpha subunit family.</text>
</comment>
<dbReference type="GO" id="GO:0016251">
    <property type="term" value="F:RNA polymerase II general transcription initiation factor activity"/>
    <property type="evidence" value="ECO:0007669"/>
    <property type="project" value="TreeGrafter"/>
</dbReference>
<evidence type="ECO:0000256" key="2">
    <source>
        <dbReference type="ARBA" id="ARBA00005249"/>
    </source>
</evidence>
<evidence type="ECO:0000256" key="6">
    <source>
        <dbReference type="ARBA" id="ARBA00023242"/>
    </source>
</evidence>
<feature type="compositionally biased region" description="Basic and acidic residues" evidence="7">
    <location>
        <begin position="138"/>
        <end position="147"/>
    </location>
</feature>
<dbReference type="PANTHER" id="PTHR13011:SF0">
    <property type="entry name" value="GENERAL TRANSCRIPTION FACTOR IIF SUBUNIT 1"/>
    <property type="match status" value="1"/>
</dbReference>
<dbReference type="PANTHER" id="PTHR13011">
    <property type="entry name" value="TFIIF-ALPHA"/>
    <property type="match status" value="1"/>
</dbReference>
<feature type="compositionally biased region" description="Basic and acidic residues" evidence="7">
    <location>
        <begin position="345"/>
        <end position="356"/>
    </location>
</feature>
<dbReference type="InterPro" id="IPR008851">
    <property type="entry name" value="TFIIF-alpha"/>
</dbReference>
<feature type="compositionally biased region" description="Basic and acidic residues" evidence="7">
    <location>
        <begin position="286"/>
        <end position="297"/>
    </location>
</feature>
<dbReference type="GO" id="GO:0003677">
    <property type="term" value="F:DNA binding"/>
    <property type="evidence" value="ECO:0007669"/>
    <property type="project" value="UniProtKB-KW"/>
</dbReference>
<dbReference type="Proteomes" id="UP000011083">
    <property type="component" value="Unassembled WGS sequence"/>
</dbReference>
<reference evidence="8 9" key="1">
    <citation type="journal article" date="2013" name="Genome Biol.">
        <title>Genome of Acanthamoeba castellanii highlights extensive lateral gene transfer and early evolution of tyrosine kinase signaling.</title>
        <authorList>
            <person name="Clarke M."/>
            <person name="Lohan A.J."/>
            <person name="Liu B."/>
            <person name="Lagkouvardos I."/>
            <person name="Roy S."/>
            <person name="Zafar N."/>
            <person name="Bertelli C."/>
            <person name="Schilde C."/>
            <person name="Kianianmomeni A."/>
            <person name="Burglin T.R."/>
            <person name="Frech C."/>
            <person name="Turcotte B."/>
            <person name="Kopec K.O."/>
            <person name="Synnott J.M."/>
            <person name="Choo C."/>
            <person name="Paponov I."/>
            <person name="Finkler A."/>
            <person name="Soon Heng Tan C."/>
            <person name="Hutchins A.P."/>
            <person name="Weinmeier T."/>
            <person name="Rattei T."/>
            <person name="Chu J.S."/>
            <person name="Gimenez G."/>
            <person name="Irimia M."/>
            <person name="Rigden D.J."/>
            <person name="Fitzpatrick D.A."/>
            <person name="Lorenzo-Morales J."/>
            <person name="Bateman A."/>
            <person name="Chiu C.H."/>
            <person name="Tang P."/>
            <person name="Hegemann P."/>
            <person name="Fromm H."/>
            <person name="Raoult D."/>
            <person name="Greub G."/>
            <person name="Miranda-Saavedra D."/>
            <person name="Chen N."/>
            <person name="Nash P."/>
            <person name="Ginger M.L."/>
            <person name="Horn M."/>
            <person name="Schaap P."/>
            <person name="Caler L."/>
            <person name="Loftus B."/>
        </authorList>
    </citation>
    <scope>NUCLEOTIDE SEQUENCE [LARGE SCALE GENOMIC DNA]</scope>
    <source>
        <strain evidence="8 9">Neff</strain>
    </source>
</reference>
<dbReference type="VEuPathDB" id="AmoebaDB:ACA1_326090"/>
<feature type="compositionally biased region" description="Basic and acidic residues" evidence="7">
    <location>
        <begin position="235"/>
        <end position="253"/>
    </location>
</feature>
<evidence type="ECO:0000256" key="1">
    <source>
        <dbReference type="ARBA" id="ARBA00004123"/>
    </source>
</evidence>
<organism evidence="8 9">
    <name type="scientific">Acanthamoeba castellanii (strain ATCC 30010 / Neff)</name>
    <dbReference type="NCBI Taxonomy" id="1257118"/>
    <lineage>
        <taxon>Eukaryota</taxon>
        <taxon>Amoebozoa</taxon>
        <taxon>Discosea</taxon>
        <taxon>Longamoebia</taxon>
        <taxon>Centramoebida</taxon>
        <taxon>Acanthamoebidae</taxon>
        <taxon>Acanthamoeba</taxon>
    </lineage>
</organism>
<dbReference type="STRING" id="1257118.L8HJE0"/>
<evidence type="ECO:0000256" key="3">
    <source>
        <dbReference type="ARBA" id="ARBA00023015"/>
    </source>
</evidence>
<dbReference type="KEGG" id="acan:ACA1_326090"/>
<dbReference type="GO" id="GO:0006367">
    <property type="term" value="P:transcription initiation at RNA polymerase II promoter"/>
    <property type="evidence" value="ECO:0007669"/>
    <property type="project" value="InterPro"/>
</dbReference>
<feature type="region of interest" description="Disordered" evidence="7">
    <location>
        <begin position="35"/>
        <end position="65"/>
    </location>
</feature>
<protein>
    <submittedName>
        <fullName evidence="8">Uncharacterized protein</fullName>
    </submittedName>
</protein>
<dbReference type="GO" id="GO:0005674">
    <property type="term" value="C:transcription factor TFIIF complex"/>
    <property type="evidence" value="ECO:0007669"/>
    <property type="project" value="TreeGrafter"/>
</dbReference>
<dbReference type="SUPFAM" id="SSF50916">
    <property type="entry name" value="Rap30/74 interaction domains"/>
    <property type="match status" value="1"/>
</dbReference>
<sequence>MKEFVLRMASASEKWNVARFNVPVDLGAWNKPLRTYRADEIKPPEEGAPPPPPPKTSTMRRPFSRPMYPRNVKNIPLHLDDTGDAHTYVGRINKAGESSNTFLLIQNGNEFKVVPTGDWYHFRAKRPFVPMGAEEAEEHMKQMEKQHGGSRWASAGRKGGGKSEDKEDGDFVDESRFTVFGESNAESDDEEKGAKGAKGGKKEKDEEVGDEKEDIDFEETWDDDEGGAIDEPQEEEKKKERKTKDATKQDMRKLIKGLAQLEGDEANIEDSEDEGSEEEREDEEDKQAGKGGKKEDAAASSPKDAAKAGAKRKKGASPTTTPASAAKKPKLDATTTKLGAAAAAAEKKAKEPLKLSEESVRQLLARKEQMTTVSVVNYFKAELAADPTKKPELTRIVKSIAKMVEIPPGSGKKFLVLKDKH</sequence>
<dbReference type="RefSeq" id="XP_004355447.1">
    <property type="nucleotide sequence ID" value="XM_004355395.1"/>
</dbReference>
<dbReference type="AlphaFoldDB" id="L8HJE0"/>
<dbReference type="InterPro" id="IPR011039">
    <property type="entry name" value="TFIIF_interaction"/>
</dbReference>
<evidence type="ECO:0000256" key="7">
    <source>
        <dbReference type="SAM" id="MobiDB-lite"/>
    </source>
</evidence>
<feature type="compositionally biased region" description="Acidic residues" evidence="7">
    <location>
        <begin position="262"/>
        <end position="285"/>
    </location>
</feature>
<dbReference type="GO" id="GO:0001096">
    <property type="term" value="F:TFIIF-class transcription factor complex binding"/>
    <property type="evidence" value="ECO:0007669"/>
    <property type="project" value="TreeGrafter"/>
</dbReference>
<comment type="subcellular location">
    <subcellularLocation>
        <location evidence="1">Nucleus</location>
    </subcellularLocation>
</comment>
<gene>
    <name evidence="8" type="ORF">ACA1_326090</name>
</gene>
<feature type="compositionally biased region" description="Low complexity" evidence="7">
    <location>
        <begin position="316"/>
        <end position="344"/>
    </location>
</feature>
<evidence type="ECO:0000313" key="9">
    <source>
        <dbReference type="Proteomes" id="UP000011083"/>
    </source>
</evidence>
<dbReference type="GO" id="GO:0032968">
    <property type="term" value="P:positive regulation of transcription elongation by RNA polymerase II"/>
    <property type="evidence" value="ECO:0007669"/>
    <property type="project" value="InterPro"/>
</dbReference>
<proteinExistence type="inferred from homology"/>
<evidence type="ECO:0000313" key="8">
    <source>
        <dbReference type="EMBL" id="ELR24516.1"/>
    </source>
</evidence>
<feature type="compositionally biased region" description="Basic and acidic residues" evidence="7">
    <location>
        <begin position="36"/>
        <end position="45"/>
    </location>
</feature>
<keyword evidence="4" id="KW-0238">DNA-binding</keyword>
<keyword evidence="5" id="KW-0804">Transcription</keyword>
<dbReference type="EMBL" id="KB007813">
    <property type="protein sequence ID" value="ELR24516.1"/>
    <property type="molecule type" value="Genomic_DNA"/>
</dbReference>